<proteinExistence type="predicted"/>
<gene>
    <name evidence="3" type="ORF">KV203_17040</name>
</gene>
<dbReference type="InterPro" id="IPR000639">
    <property type="entry name" value="Epox_hydrolase-like"/>
</dbReference>
<evidence type="ECO:0000313" key="4">
    <source>
        <dbReference type="Proteomes" id="UP000887023"/>
    </source>
</evidence>
<dbReference type="RefSeq" id="WP_066474175.1">
    <property type="nucleotide sequence ID" value="NZ_CBCRUZ010000007.1"/>
</dbReference>
<dbReference type="GO" id="GO:0016787">
    <property type="term" value="F:hydrolase activity"/>
    <property type="evidence" value="ECO:0007669"/>
    <property type="project" value="UniProtKB-KW"/>
</dbReference>
<dbReference type="PRINTS" id="PR00412">
    <property type="entry name" value="EPOXHYDRLASE"/>
</dbReference>
<accession>A0ABX8S936</accession>
<dbReference type="Pfam" id="PF12697">
    <property type="entry name" value="Abhydrolase_6"/>
    <property type="match status" value="1"/>
</dbReference>
<name>A0ABX8S936_9ACTN</name>
<dbReference type="PRINTS" id="PR00111">
    <property type="entry name" value="ABHYDROLASE"/>
</dbReference>
<dbReference type="SUPFAM" id="SSF53474">
    <property type="entry name" value="alpha/beta-Hydrolases"/>
    <property type="match status" value="1"/>
</dbReference>
<dbReference type="PANTHER" id="PTHR43433:SF5">
    <property type="entry name" value="AB HYDROLASE-1 DOMAIN-CONTAINING PROTEIN"/>
    <property type="match status" value="1"/>
</dbReference>
<dbReference type="Gene3D" id="3.40.50.1820">
    <property type="entry name" value="alpha/beta hydrolase"/>
    <property type="match status" value="1"/>
</dbReference>
<keyword evidence="1" id="KW-0575">Peroxidase</keyword>
<dbReference type="EMBL" id="CP079105">
    <property type="protein sequence ID" value="QXQ13504.1"/>
    <property type="molecule type" value="Genomic_DNA"/>
</dbReference>
<dbReference type="InterPro" id="IPR050471">
    <property type="entry name" value="AB_hydrolase"/>
</dbReference>
<dbReference type="InterPro" id="IPR029058">
    <property type="entry name" value="AB_hydrolase_fold"/>
</dbReference>
<keyword evidence="1" id="KW-0560">Oxidoreductase</keyword>
<organism evidence="3 4">
    <name type="scientific">Skermania pinensis</name>
    <dbReference type="NCBI Taxonomy" id="39122"/>
    <lineage>
        <taxon>Bacteria</taxon>
        <taxon>Bacillati</taxon>
        <taxon>Actinomycetota</taxon>
        <taxon>Actinomycetes</taxon>
        <taxon>Mycobacteriales</taxon>
        <taxon>Gordoniaceae</taxon>
        <taxon>Skermania</taxon>
    </lineage>
</organism>
<dbReference type="InterPro" id="IPR000073">
    <property type="entry name" value="AB_hydrolase_1"/>
</dbReference>
<dbReference type="PANTHER" id="PTHR43433">
    <property type="entry name" value="HYDROLASE, ALPHA/BETA FOLD FAMILY PROTEIN"/>
    <property type="match status" value="1"/>
</dbReference>
<reference evidence="3" key="1">
    <citation type="submission" date="2021-07" db="EMBL/GenBank/DDBJ databases">
        <title>Candidatus Kaistella beijingensis sp. nov. isolated from a municipal wastewater treatment plant is involved in sludge foaming.</title>
        <authorList>
            <person name="Song Y."/>
            <person name="Liu S.-J."/>
        </authorList>
    </citation>
    <scope>NUCLEOTIDE SEQUENCE</scope>
    <source>
        <strain evidence="3">DSM 43998</strain>
    </source>
</reference>
<feature type="domain" description="AB hydrolase-1" evidence="2">
    <location>
        <begin position="22"/>
        <end position="259"/>
    </location>
</feature>
<keyword evidence="3" id="KW-0378">Hydrolase</keyword>
<evidence type="ECO:0000313" key="3">
    <source>
        <dbReference type="EMBL" id="QXQ13504.1"/>
    </source>
</evidence>
<evidence type="ECO:0000259" key="2">
    <source>
        <dbReference type="Pfam" id="PF12697"/>
    </source>
</evidence>
<sequence>MPVANVNGITLSYQVKGTGPLVVLVMGTGSPGRVWELHQVPALAAAGYRVCTVDNRGIAPSSECAAGIEIDDLVGDTAALIEQLGGGPVLLVGTSMGARVAQELCLARPELVRKAVFLAGHGRVDLFQQTLSAGEHELDDSGVRLPAKFDAALAAVMNLSPTTLADPDTARDWLDLFEFTGGPVSPGVRAQRRMDHSFDRLAAYGAITVPCLAVGFADDRMIPPYLAKEVADAIPGASYREVPDAGHYGYLEQPAEVNRILLEFFAD</sequence>
<protein>
    <submittedName>
        <fullName evidence="3">Alpha/beta hydrolase</fullName>
    </submittedName>
</protein>
<keyword evidence="4" id="KW-1185">Reference proteome</keyword>
<evidence type="ECO:0000256" key="1">
    <source>
        <dbReference type="ARBA" id="ARBA00022559"/>
    </source>
</evidence>
<dbReference type="Proteomes" id="UP000887023">
    <property type="component" value="Chromosome"/>
</dbReference>